<name>A0AAN9T8L6_9HEMI</name>
<dbReference type="SUPFAM" id="SSF52058">
    <property type="entry name" value="L domain-like"/>
    <property type="match status" value="2"/>
</dbReference>
<accession>A0AAN9T8L6</accession>
<dbReference type="Proteomes" id="UP001367676">
    <property type="component" value="Unassembled WGS sequence"/>
</dbReference>
<keyword evidence="4" id="KW-0472">Membrane</keyword>
<dbReference type="AlphaFoldDB" id="A0AAN9T8L6"/>
<evidence type="ECO:0000256" key="1">
    <source>
        <dbReference type="ARBA" id="ARBA00022614"/>
    </source>
</evidence>
<dbReference type="EMBL" id="JBBCAQ010000036">
    <property type="protein sequence ID" value="KAK7576620.1"/>
    <property type="molecule type" value="Genomic_DNA"/>
</dbReference>
<evidence type="ECO:0000313" key="7">
    <source>
        <dbReference type="Proteomes" id="UP001367676"/>
    </source>
</evidence>
<dbReference type="PANTHER" id="PTHR45712">
    <property type="entry name" value="AGAP008170-PA"/>
    <property type="match status" value="1"/>
</dbReference>
<feature type="compositionally biased region" description="Low complexity" evidence="3">
    <location>
        <begin position="811"/>
        <end position="820"/>
    </location>
</feature>
<organism evidence="6 7">
    <name type="scientific">Parthenolecanium corni</name>
    <dbReference type="NCBI Taxonomy" id="536013"/>
    <lineage>
        <taxon>Eukaryota</taxon>
        <taxon>Metazoa</taxon>
        <taxon>Ecdysozoa</taxon>
        <taxon>Arthropoda</taxon>
        <taxon>Hexapoda</taxon>
        <taxon>Insecta</taxon>
        <taxon>Pterygota</taxon>
        <taxon>Neoptera</taxon>
        <taxon>Paraneoptera</taxon>
        <taxon>Hemiptera</taxon>
        <taxon>Sternorrhyncha</taxon>
        <taxon>Coccoidea</taxon>
        <taxon>Coccidae</taxon>
        <taxon>Parthenolecanium</taxon>
    </lineage>
</organism>
<keyword evidence="2" id="KW-0677">Repeat</keyword>
<evidence type="ECO:0000256" key="5">
    <source>
        <dbReference type="SAM" id="SignalP"/>
    </source>
</evidence>
<dbReference type="Pfam" id="PF13855">
    <property type="entry name" value="LRR_8"/>
    <property type="match status" value="4"/>
</dbReference>
<dbReference type="SMART" id="SM00365">
    <property type="entry name" value="LRR_SD22"/>
    <property type="match status" value="6"/>
</dbReference>
<dbReference type="InterPro" id="IPR050333">
    <property type="entry name" value="SLRP"/>
</dbReference>
<keyword evidence="7" id="KW-1185">Reference proteome</keyword>
<dbReference type="PROSITE" id="PS51450">
    <property type="entry name" value="LRR"/>
    <property type="match status" value="2"/>
</dbReference>
<dbReference type="PANTHER" id="PTHR45712:SF22">
    <property type="entry name" value="INSULIN-LIKE GROWTH FACTOR-BINDING PROTEIN COMPLEX ACID LABILE SUBUNIT"/>
    <property type="match status" value="1"/>
</dbReference>
<keyword evidence="1" id="KW-0433">Leucine-rich repeat</keyword>
<reference evidence="6 7" key="1">
    <citation type="submission" date="2024-03" db="EMBL/GenBank/DDBJ databases">
        <title>Adaptation during the transition from Ophiocordyceps entomopathogen to insect associate is accompanied by gene loss and intensified selection.</title>
        <authorList>
            <person name="Ward C.M."/>
            <person name="Onetto C.A."/>
            <person name="Borneman A.R."/>
        </authorList>
    </citation>
    <scope>NUCLEOTIDE SEQUENCE [LARGE SCALE GENOMIC DNA]</scope>
    <source>
        <strain evidence="6">AWRI1</strain>
        <tissue evidence="6">Single Adult Female</tissue>
    </source>
</reference>
<proteinExistence type="predicted"/>
<dbReference type="InterPro" id="IPR003591">
    <property type="entry name" value="Leu-rich_rpt_typical-subtyp"/>
</dbReference>
<keyword evidence="4" id="KW-1133">Transmembrane helix</keyword>
<feature type="region of interest" description="Disordered" evidence="3">
    <location>
        <begin position="811"/>
        <end position="833"/>
    </location>
</feature>
<evidence type="ECO:0000313" key="6">
    <source>
        <dbReference type="EMBL" id="KAK7576620.1"/>
    </source>
</evidence>
<feature type="transmembrane region" description="Helical" evidence="4">
    <location>
        <begin position="872"/>
        <end position="895"/>
    </location>
</feature>
<sequence length="934" mass="104765">MSTRGLLVLEIVSILVFATNSYSTNPYFVCQPSPTNNQSYTVTMSRQEEISVVNCTRTRVNDLLARINQTAALRGRPIHLHMSANIVDNIHMEMVTDLHLGNNALTKIRLQKFAHLVRLNLSSNRIPSLGAIEVRPNITLTSLDVSHNRLLRLEQSSVLPTKRLFLTSNNIFDLDQNLTLPAALQLLDLTRNEIENISSVSISSPNLVHLNLSVNLINAVSRTTFEHLPALETLVLECNKIFEIEPGTFSANLKLVELNLRDNNLAVLKKGVFDELVNLQVLDISKNDLLKLAPDAVQNLNLIDFSVSENAKLCDAECKEDMEFLLVLGGRLRALKMDRLRLRQFPVMLTTSVRRLDLSQNKLDTVQLGNLENFPLLEALTLSGNDIQMVENDAFSRMEFLEVLCLDNNKLKRVPTILPQPLKVLHLHQNRIIAIGKNDFSGLTNLKTLKLNSNSIEIVENGAFRFLVALEMLDISNNPIKVLSTEAFEGPSKLEILQAADLSMVHINVTDVRYFPISELPNLRRLNLSRSPEMVKSFLTDLPLLATVKQLEVLDLSYANITQVPTYLENFLPRLRHLGLAGNALNCTKSWWHEWRQSSAMDSDEWIENGTGLTVRIAPTDTKPIHDNVNVDSECAESEVGFKTMTSEQFWASFEANITNRQNESRFENSTIKTDNNALNSTSIDSGFSLTNVSAKNFTTKRKKLSSRSLSETKTGYNSTQISAHKSALNQTLRISQEHRNQSVLNRTGSTPLEPIHGQNITKQNTAVNLANTTTSRTWFGTSTYPSHNGTLRAESLIWESSTEHSLANQLTLSSSSTQTVPPAEAKSTQSSNNSTDLASFFDWFPSYNETFESIEQTAPLDNLIEYTHPGLIIFSAITCFLSVIFLTLIAPSCLQQYKLSRCKYRNAYFENDYLQNIEISSVSAFVETEMSLD</sequence>
<keyword evidence="4" id="KW-0812">Transmembrane</keyword>
<dbReference type="SMART" id="SM00369">
    <property type="entry name" value="LRR_TYP"/>
    <property type="match status" value="11"/>
</dbReference>
<feature type="signal peptide" evidence="5">
    <location>
        <begin position="1"/>
        <end position="23"/>
    </location>
</feature>
<evidence type="ECO:0000256" key="4">
    <source>
        <dbReference type="SAM" id="Phobius"/>
    </source>
</evidence>
<feature type="chain" id="PRO_5042907142" evidence="5">
    <location>
        <begin position="24"/>
        <end position="934"/>
    </location>
</feature>
<evidence type="ECO:0000256" key="2">
    <source>
        <dbReference type="ARBA" id="ARBA00022737"/>
    </source>
</evidence>
<evidence type="ECO:0000256" key="3">
    <source>
        <dbReference type="SAM" id="MobiDB-lite"/>
    </source>
</evidence>
<protein>
    <submittedName>
        <fullName evidence="6">Uncharacterized protein</fullName>
    </submittedName>
</protein>
<gene>
    <name evidence="6" type="ORF">V9T40_012906</name>
</gene>
<dbReference type="InterPro" id="IPR032675">
    <property type="entry name" value="LRR_dom_sf"/>
</dbReference>
<dbReference type="InterPro" id="IPR001611">
    <property type="entry name" value="Leu-rich_rpt"/>
</dbReference>
<comment type="caution">
    <text evidence="6">The sequence shown here is derived from an EMBL/GenBank/DDBJ whole genome shotgun (WGS) entry which is preliminary data.</text>
</comment>
<keyword evidence="5" id="KW-0732">Signal</keyword>
<dbReference type="Gene3D" id="3.80.10.10">
    <property type="entry name" value="Ribonuclease Inhibitor"/>
    <property type="match status" value="5"/>
</dbReference>